<accession>A0A1G4Y787</accession>
<reference evidence="1 2" key="1">
    <citation type="submission" date="2016-10" db="EMBL/GenBank/DDBJ databases">
        <authorList>
            <person name="Varghese N."/>
            <person name="Submissions S."/>
        </authorList>
    </citation>
    <scope>NUCLEOTIDE SEQUENCE [LARGE SCALE GENOMIC DNA]</scope>
    <source>
        <strain evidence="1 2">CGMCC 1.12102</strain>
    </source>
</reference>
<sequence>MQRSSLRRFYLDYFRATQDAGWLARLSARQRLKMLEELMQWEVTTPVSKD</sequence>
<dbReference type="AlphaFoldDB" id="A0A1G4Y787"/>
<gene>
    <name evidence="1" type="ORF">SAMN02927897_02109</name>
</gene>
<evidence type="ECO:0000313" key="1">
    <source>
        <dbReference type="EMBL" id="SCX49285.1"/>
    </source>
</evidence>
<dbReference type="Proteomes" id="UP000183569">
    <property type="component" value="Unassembled WGS sequence"/>
</dbReference>
<dbReference type="EMBL" id="FMUI01000005">
    <property type="protein sequence ID" value="SCX49285.1"/>
    <property type="molecule type" value="Genomic_DNA"/>
</dbReference>
<name>A0A1G4Y787_9ENTR</name>
<protein>
    <submittedName>
        <fullName evidence="1">Inhibitor of glucose uptake transporter SgrT</fullName>
    </submittedName>
</protein>
<organism evidence="1 2">
    <name type="scientific">Kosakonia sacchari</name>
    <dbReference type="NCBI Taxonomy" id="1158459"/>
    <lineage>
        <taxon>Bacteria</taxon>
        <taxon>Pseudomonadati</taxon>
        <taxon>Pseudomonadota</taxon>
        <taxon>Gammaproteobacteria</taxon>
        <taxon>Enterobacterales</taxon>
        <taxon>Enterobacteriaceae</taxon>
        <taxon>Kosakonia</taxon>
    </lineage>
</organism>
<dbReference type="RefSeq" id="WP_017457910.1">
    <property type="nucleotide sequence ID" value="NZ_FMUI01000005.1"/>
</dbReference>
<evidence type="ECO:0000313" key="2">
    <source>
        <dbReference type="Proteomes" id="UP000183569"/>
    </source>
</evidence>
<dbReference type="GeneID" id="30422079"/>
<comment type="caution">
    <text evidence="1">The sequence shown here is derived from an EMBL/GenBank/DDBJ whole genome shotgun (WGS) entry which is preliminary data.</text>
</comment>
<proteinExistence type="predicted"/>
<dbReference type="Pfam" id="PF15894">
    <property type="entry name" value="SgrT"/>
    <property type="match status" value="1"/>
</dbReference>
<dbReference type="InterPro" id="IPR031767">
    <property type="entry name" value="SgrT"/>
</dbReference>
<dbReference type="GO" id="GO:0046325">
    <property type="term" value="P:negative regulation of D-glucose import"/>
    <property type="evidence" value="ECO:0007669"/>
    <property type="project" value="InterPro"/>
</dbReference>